<dbReference type="PROSITE" id="PS50850">
    <property type="entry name" value="MFS"/>
    <property type="match status" value="1"/>
</dbReference>
<feature type="chain" id="PRO_5040383824" evidence="7">
    <location>
        <begin position="17"/>
        <end position="504"/>
    </location>
</feature>
<evidence type="ECO:0000256" key="4">
    <source>
        <dbReference type="ARBA" id="ARBA00022989"/>
    </source>
</evidence>
<feature type="transmembrane region" description="Helical" evidence="6">
    <location>
        <begin position="469"/>
        <end position="488"/>
    </location>
</feature>
<feature type="transmembrane region" description="Helical" evidence="6">
    <location>
        <begin position="94"/>
        <end position="115"/>
    </location>
</feature>
<feature type="domain" description="Major facilitator superfamily (MFS) profile" evidence="8">
    <location>
        <begin position="4"/>
        <end position="493"/>
    </location>
</feature>
<dbReference type="Gene3D" id="1.20.1250.20">
    <property type="entry name" value="MFS general substrate transporter like domains"/>
    <property type="match status" value="1"/>
</dbReference>
<keyword evidence="4 6" id="KW-1133">Transmembrane helix</keyword>
<evidence type="ECO:0000256" key="3">
    <source>
        <dbReference type="ARBA" id="ARBA00022692"/>
    </source>
</evidence>
<dbReference type="InterPro" id="IPR020846">
    <property type="entry name" value="MFS_dom"/>
</dbReference>
<feature type="transmembrane region" description="Helical" evidence="6">
    <location>
        <begin position="309"/>
        <end position="326"/>
    </location>
</feature>
<comment type="subcellular location">
    <subcellularLocation>
        <location evidence="1">Membrane</location>
        <topology evidence="1">Multi-pass membrane protein</topology>
    </subcellularLocation>
</comment>
<accession>A0A9P8UIR5</accession>
<dbReference type="Pfam" id="PF07690">
    <property type="entry name" value="MFS_1"/>
    <property type="match status" value="1"/>
</dbReference>
<comment type="caution">
    <text evidence="9">The sequence shown here is derived from an EMBL/GenBank/DDBJ whole genome shotgun (WGS) entry which is preliminary data.</text>
</comment>
<dbReference type="GO" id="GO:0022857">
    <property type="term" value="F:transmembrane transporter activity"/>
    <property type="evidence" value="ECO:0007669"/>
    <property type="project" value="InterPro"/>
</dbReference>
<evidence type="ECO:0000256" key="2">
    <source>
        <dbReference type="ARBA" id="ARBA00022448"/>
    </source>
</evidence>
<feature type="signal peptide" evidence="7">
    <location>
        <begin position="1"/>
        <end position="16"/>
    </location>
</feature>
<feature type="transmembrane region" description="Helical" evidence="6">
    <location>
        <begin position="39"/>
        <end position="57"/>
    </location>
</feature>
<feature type="transmembrane region" description="Helical" evidence="6">
    <location>
        <begin position="267"/>
        <end position="289"/>
    </location>
</feature>
<dbReference type="SUPFAM" id="SSF103473">
    <property type="entry name" value="MFS general substrate transporter"/>
    <property type="match status" value="1"/>
</dbReference>
<dbReference type="GO" id="GO:0005886">
    <property type="term" value="C:plasma membrane"/>
    <property type="evidence" value="ECO:0007669"/>
    <property type="project" value="TreeGrafter"/>
</dbReference>
<sequence>MTLLLSAVIFCIFVMSLDMTIVGTAIPKITDDFDGLEQVPWYGSAYFMTFGGFQSSWGKVYRYVPLKITYLLTMALFEIGSLVCATAPNATAFIVGRAIAGLGGAGIAAGGYTVIALSSRPERRPVYVGAIGTTYGVAAVLGPVLGGVFSDRVTWRWCFYINLPIGIAATAVILLLFKVPGNARITVPATWREKLLQTDPVGVALTMAAIICFILAMQAGGQSHPWNSGYVIGLLVASIILMILLVPWEIFQKERAMVVPRLIKQRFLWSSSIYQFCYGASYNVLLYYLPIYFQSVDNVSPIESGVRNLPMVIAVSLGNVAGGFLMSKTGYPVPPMIAGAAIATVSSGLFYTLDIGTSDGKWIGYQILAGVAWSIPFQYSLNIAQANVEPQDISSATAIIFFAQIIGQAFALSAAQSAFVNVLINYLSANAPHISTAEVITTGATGFRTAFPPDQVLEIVRGYMEGVRATFAVAIGLAGVSFLSAFLVPFRKMGGGKPETPAGE</sequence>
<protein>
    <submittedName>
        <fullName evidence="9">Efflux pump antibiotic resistance protein</fullName>
    </submittedName>
</protein>
<feature type="transmembrane region" description="Helical" evidence="6">
    <location>
        <begin position="333"/>
        <end position="351"/>
    </location>
</feature>
<feature type="transmembrane region" description="Helical" evidence="6">
    <location>
        <begin position="393"/>
        <end position="415"/>
    </location>
</feature>
<feature type="transmembrane region" description="Helical" evidence="6">
    <location>
        <begin position="363"/>
        <end position="381"/>
    </location>
</feature>
<dbReference type="PANTHER" id="PTHR23501:SF177">
    <property type="entry name" value="MAJOR FACILITATOR SUPERFAMILY (MFS) PROFILE DOMAIN-CONTAINING PROTEIN-RELATED"/>
    <property type="match status" value="1"/>
</dbReference>
<dbReference type="GeneID" id="70134255"/>
<evidence type="ECO:0000256" key="6">
    <source>
        <dbReference type="SAM" id="Phobius"/>
    </source>
</evidence>
<feature type="transmembrane region" description="Helical" evidence="6">
    <location>
        <begin position="127"/>
        <end position="148"/>
    </location>
</feature>
<feature type="transmembrane region" description="Helical" evidence="6">
    <location>
        <begin position="229"/>
        <end position="246"/>
    </location>
</feature>
<feature type="transmembrane region" description="Helical" evidence="6">
    <location>
        <begin position="198"/>
        <end position="217"/>
    </location>
</feature>
<reference evidence="9" key="1">
    <citation type="journal article" date="2021" name="Nat. Commun.">
        <title>Genetic determinants of endophytism in the Arabidopsis root mycobiome.</title>
        <authorList>
            <person name="Mesny F."/>
            <person name="Miyauchi S."/>
            <person name="Thiergart T."/>
            <person name="Pickel B."/>
            <person name="Atanasova L."/>
            <person name="Karlsson M."/>
            <person name="Huettel B."/>
            <person name="Barry K.W."/>
            <person name="Haridas S."/>
            <person name="Chen C."/>
            <person name="Bauer D."/>
            <person name="Andreopoulos W."/>
            <person name="Pangilinan J."/>
            <person name="LaButti K."/>
            <person name="Riley R."/>
            <person name="Lipzen A."/>
            <person name="Clum A."/>
            <person name="Drula E."/>
            <person name="Henrissat B."/>
            <person name="Kohler A."/>
            <person name="Grigoriev I.V."/>
            <person name="Martin F.M."/>
            <person name="Hacquard S."/>
        </authorList>
    </citation>
    <scope>NUCLEOTIDE SEQUENCE</scope>
    <source>
        <strain evidence="9">MPI-SDFR-AT-0073</strain>
    </source>
</reference>
<dbReference type="FunFam" id="1.20.1720.10:FF:000012">
    <property type="entry name" value="MFS toxin efflux pump (AflT)"/>
    <property type="match status" value="1"/>
</dbReference>
<dbReference type="RefSeq" id="XP_045957400.1">
    <property type="nucleotide sequence ID" value="XM_046105364.1"/>
</dbReference>
<dbReference type="FunFam" id="1.20.1250.20:FF:000196">
    <property type="entry name" value="MFS toxin efflux pump (AflT)"/>
    <property type="match status" value="1"/>
</dbReference>
<dbReference type="AlphaFoldDB" id="A0A9P8UIR5"/>
<evidence type="ECO:0000256" key="1">
    <source>
        <dbReference type="ARBA" id="ARBA00004141"/>
    </source>
</evidence>
<keyword evidence="3 6" id="KW-0812">Transmembrane</keyword>
<keyword evidence="2" id="KW-0813">Transport</keyword>
<evidence type="ECO:0000256" key="7">
    <source>
        <dbReference type="SAM" id="SignalP"/>
    </source>
</evidence>
<proteinExistence type="predicted"/>
<feature type="transmembrane region" description="Helical" evidence="6">
    <location>
        <begin position="69"/>
        <end position="88"/>
    </location>
</feature>
<dbReference type="PANTHER" id="PTHR23501">
    <property type="entry name" value="MAJOR FACILITATOR SUPERFAMILY"/>
    <property type="match status" value="1"/>
</dbReference>
<evidence type="ECO:0000313" key="10">
    <source>
        <dbReference type="Proteomes" id="UP000758603"/>
    </source>
</evidence>
<dbReference type="OrthoDB" id="10021397at2759"/>
<dbReference type="InterPro" id="IPR036259">
    <property type="entry name" value="MFS_trans_sf"/>
</dbReference>
<evidence type="ECO:0000259" key="8">
    <source>
        <dbReference type="PROSITE" id="PS50850"/>
    </source>
</evidence>
<keyword evidence="7" id="KW-0732">Signal</keyword>
<dbReference type="InterPro" id="IPR011701">
    <property type="entry name" value="MFS"/>
</dbReference>
<feature type="transmembrane region" description="Helical" evidence="6">
    <location>
        <begin position="154"/>
        <end position="177"/>
    </location>
</feature>
<evidence type="ECO:0000256" key="5">
    <source>
        <dbReference type="ARBA" id="ARBA00023136"/>
    </source>
</evidence>
<dbReference type="Gene3D" id="1.20.1720.10">
    <property type="entry name" value="Multidrug resistance protein D"/>
    <property type="match status" value="1"/>
</dbReference>
<gene>
    <name evidence="9" type="ORF">BKA67DRAFT_606488</name>
</gene>
<dbReference type="EMBL" id="JAGPXC010000005">
    <property type="protein sequence ID" value="KAH6653123.1"/>
    <property type="molecule type" value="Genomic_DNA"/>
</dbReference>
<name>A0A9P8UIR5_9PEZI</name>
<dbReference type="CDD" id="cd17502">
    <property type="entry name" value="MFS_Azr1_MDR_like"/>
    <property type="match status" value="1"/>
</dbReference>
<evidence type="ECO:0000313" key="9">
    <source>
        <dbReference type="EMBL" id="KAH6653123.1"/>
    </source>
</evidence>
<keyword evidence="10" id="KW-1185">Reference proteome</keyword>
<dbReference type="Proteomes" id="UP000758603">
    <property type="component" value="Unassembled WGS sequence"/>
</dbReference>
<keyword evidence="5 6" id="KW-0472">Membrane</keyword>
<organism evidence="9 10">
    <name type="scientific">Truncatella angustata</name>
    <dbReference type="NCBI Taxonomy" id="152316"/>
    <lineage>
        <taxon>Eukaryota</taxon>
        <taxon>Fungi</taxon>
        <taxon>Dikarya</taxon>
        <taxon>Ascomycota</taxon>
        <taxon>Pezizomycotina</taxon>
        <taxon>Sordariomycetes</taxon>
        <taxon>Xylariomycetidae</taxon>
        <taxon>Amphisphaeriales</taxon>
        <taxon>Sporocadaceae</taxon>
        <taxon>Truncatella</taxon>
    </lineage>
</organism>